<dbReference type="AlphaFoldDB" id="A0A0F9BPR7"/>
<proteinExistence type="predicted"/>
<comment type="caution">
    <text evidence="1">The sequence shown here is derived from an EMBL/GenBank/DDBJ whole genome shotgun (WGS) entry which is preliminary data.</text>
</comment>
<dbReference type="EMBL" id="LAZR01048173">
    <property type="protein sequence ID" value="KKK92529.1"/>
    <property type="molecule type" value="Genomic_DNA"/>
</dbReference>
<accession>A0A0F9BPR7</accession>
<sequence>MSTITSGGIERDKRVHQLSPHEWGCNPATDYWANFNEADMAAAGGKDLADDGWDASGFSYLAGSGAALLSTTTKGTTGGLNFDAVGDYLISPHIFGDWAHALLAQQFLGYFPTTLNMECVARFAAGIDEEATGFGFVQDGTDANALVKADWMAGITVDGTN</sequence>
<gene>
    <name evidence="1" type="ORF">LCGC14_2702010</name>
</gene>
<name>A0A0F9BPR7_9ZZZZ</name>
<organism evidence="1">
    <name type="scientific">marine sediment metagenome</name>
    <dbReference type="NCBI Taxonomy" id="412755"/>
    <lineage>
        <taxon>unclassified sequences</taxon>
        <taxon>metagenomes</taxon>
        <taxon>ecological metagenomes</taxon>
    </lineage>
</organism>
<protein>
    <submittedName>
        <fullName evidence="1">Uncharacterized protein</fullName>
    </submittedName>
</protein>
<feature type="non-terminal residue" evidence="1">
    <location>
        <position position="161"/>
    </location>
</feature>
<reference evidence="1" key="1">
    <citation type="journal article" date="2015" name="Nature">
        <title>Complex archaea that bridge the gap between prokaryotes and eukaryotes.</title>
        <authorList>
            <person name="Spang A."/>
            <person name="Saw J.H."/>
            <person name="Jorgensen S.L."/>
            <person name="Zaremba-Niedzwiedzka K."/>
            <person name="Martijn J."/>
            <person name="Lind A.E."/>
            <person name="van Eijk R."/>
            <person name="Schleper C."/>
            <person name="Guy L."/>
            <person name="Ettema T.J."/>
        </authorList>
    </citation>
    <scope>NUCLEOTIDE SEQUENCE</scope>
</reference>
<evidence type="ECO:0000313" key="1">
    <source>
        <dbReference type="EMBL" id="KKK92529.1"/>
    </source>
</evidence>